<proteinExistence type="predicted"/>
<dbReference type="Proteomes" id="UP001474120">
    <property type="component" value="Unassembled WGS sequence"/>
</dbReference>
<sequence length="73" mass="7664">MKLLFLSIVLLGLGFAGIAIKIWGKKNGEFDGTCAGSNVRLKAEGITCGCGKEGSCKTNLDNQETELGTKNIS</sequence>
<keyword evidence="2" id="KW-1185">Reference proteome</keyword>
<protein>
    <submittedName>
        <fullName evidence="1">Membrane or secreted protein</fullName>
    </submittedName>
</protein>
<organism evidence="1 2">
    <name type="scientific">Lutimonas vermicola</name>
    <dbReference type="NCBI Taxonomy" id="414288"/>
    <lineage>
        <taxon>Bacteria</taxon>
        <taxon>Pseudomonadati</taxon>
        <taxon>Bacteroidota</taxon>
        <taxon>Flavobacteriia</taxon>
        <taxon>Flavobacteriales</taxon>
        <taxon>Flavobacteriaceae</taxon>
        <taxon>Lutimonas</taxon>
    </lineage>
</organism>
<evidence type="ECO:0000313" key="1">
    <source>
        <dbReference type="EMBL" id="MEL4454343.1"/>
    </source>
</evidence>
<gene>
    <name evidence="1" type="ORF">AABB81_00435</name>
</gene>
<dbReference type="EMBL" id="JBCDNA010000001">
    <property type="protein sequence ID" value="MEL4454343.1"/>
    <property type="molecule type" value="Genomic_DNA"/>
</dbReference>
<dbReference type="RefSeq" id="WP_342157870.1">
    <property type="nucleotide sequence ID" value="NZ_JBCDNA010000001.1"/>
</dbReference>
<comment type="caution">
    <text evidence="1">The sequence shown here is derived from an EMBL/GenBank/DDBJ whole genome shotgun (WGS) entry which is preliminary data.</text>
</comment>
<evidence type="ECO:0000313" key="2">
    <source>
        <dbReference type="Proteomes" id="UP001474120"/>
    </source>
</evidence>
<accession>A0ABU9KVX1</accession>
<reference evidence="1 2" key="1">
    <citation type="submission" date="2024-04" db="EMBL/GenBank/DDBJ databases">
        <title>whole genome sequencing of Lutimonas vermicola strain IMCC1616.</title>
        <authorList>
            <person name="Bae S.S."/>
        </authorList>
    </citation>
    <scope>NUCLEOTIDE SEQUENCE [LARGE SCALE GENOMIC DNA]</scope>
    <source>
        <strain evidence="1 2">IMCC1616</strain>
    </source>
</reference>
<name>A0ABU9KVX1_9FLAO</name>